<protein>
    <submittedName>
        <fullName evidence="1">Uncharacterized protein</fullName>
    </submittedName>
</protein>
<reference evidence="1" key="1">
    <citation type="submission" date="2018-02" db="EMBL/GenBank/DDBJ databases">
        <title>Rhizophora mucronata_Transcriptome.</title>
        <authorList>
            <person name="Meera S.P."/>
            <person name="Sreeshan A."/>
            <person name="Augustine A."/>
        </authorList>
    </citation>
    <scope>NUCLEOTIDE SEQUENCE</scope>
    <source>
        <tissue evidence="1">Leaf</tissue>
    </source>
</reference>
<evidence type="ECO:0000313" key="1">
    <source>
        <dbReference type="EMBL" id="MBX66788.1"/>
    </source>
</evidence>
<dbReference type="EMBL" id="GGEC01086304">
    <property type="protein sequence ID" value="MBX66788.1"/>
    <property type="molecule type" value="Transcribed_RNA"/>
</dbReference>
<proteinExistence type="predicted"/>
<name>A0A2P2QIF8_RHIMU</name>
<dbReference type="AlphaFoldDB" id="A0A2P2QIF8"/>
<organism evidence="1">
    <name type="scientific">Rhizophora mucronata</name>
    <name type="common">Asiatic mangrove</name>
    <dbReference type="NCBI Taxonomy" id="61149"/>
    <lineage>
        <taxon>Eukaryota</taxon>
        <taxon>Viridiplantae</taxon>
        <taxon>Streptophyta</taxon>
        <taxon>Embryophyta</taxon>
        <taxon>Tracheophyta</taxon>
        <taxon>Spermatophyta</taxon>
        <taxon>Magnoliopsida</taxon>
        <taxon>eudicotyledons</taxon>
        <taxon>Gunneridae</taxon>
        <taxon>Pentapetalae</taxon>
        <taxon>rosids</taxon>
        <taxon>fabids</taxon>
        <taxon>Malpighiales</taxon>
        <taxon>Rhizophoraceae</taxon>
        <taxon>Rhizophora</taxon>
    </lineage>
</organism>
<accession>A0A2P2QIF8</accession>
<sequence>MHECLEEASAWIVLSVATASLKGPDT</sequence>